<evidence type="ECO:0000256" key="1">
    <source>
        <dbReference type="ARBA" id="ARBA00010515"/>
    </source>
</evidence>
<keyword evidence="7" id="KW-1185">Reference proteome</keyword>
<keyword evidence="2 6" id="KW-0378">Hydrolase</keyword>
<keyword evidence="3" id="KW-0732">Signal</keyword>
<dbReference type="Pfam" id="PF00326">
    <property type="entry name" value="Peptidase_S9"/>
    <property type="match status" value="1"/>
</dbReference>
<feature type="signal peptide" evidence="3">
    <location>
        <begin position="1"/>
        <end position="26"/>
    </location>
</feature>
<dbReference type="Proteomes" id="UP000658278">
    <property type="component" value="Unassembled WGS sequence"/>
</dbReference>
<dbReference type="InterPro" id="IPR029058">
    <property type="entry name" value="AB_hydrolase_fold"/>
</dbReference>
<evidence type="ECO:0000313" key="6">
    <source>
        <dbReference type="EMBL" id="MBK1827629.1"/>
    </source>
</evidence>
<dbReference type="SUPFAM" id="SSF53474">
    <property type="entry name" value="alpha/beta-Hydrolases"/>
    <property type="match status" value="1"/>
</dbReference>
<dbReference type="GO" id="GO:0004806">
    <property type="term" value="F:triacylglycerol lipase activity"/>
    <property type="evidence" value="ECO:0007669"/>
    <property type="project" value="TreeGrafter"/>
</dbReference>
<protein>
    <submittedName>
        <fullName evidence="6">Alpha/beta hydrolase</fullName>
    </submittedName>
</protein>
<dbReference type="Pfam" id="PF20434">
    <property type="entry name" value="BD-FAE"/>
    <property type="match status" value="1"/>
</dbReference>
<dbReference type="InterPro" id="IPR049492">
    <property type="entry name" value="BD-FAE-like_dom"/>
</dbReference>
<evidence type="ECO:0000259" key="5">
    <source>
        <dbReference type="Pfam" id="PF20434"/>
    </source>
</evidence>
<dbReference type="PANTHER" id="PTHR48081">
    <property type="entry name" value="AB HYDROLASE SUPERFAMILY PROTEIN C4A8.06C"/>
    <property type="match status" value="1"/>
</dbReference>
<proteinExistence type="inferred from homology"/>
<dbReference type="InterPro" id="IPR050300">
    <property type="entry name" value="GDXG_lipolytic_enzyme"/>
</dbReference>
<dbReference type="EMBL" id="JAENII010000008">
    <property type="protein sequence ID" value="MBK1827629.1"/>
    <property type="molecule type" value="Genomic_DNA"/>
</dbReference>
<evidence type="ECO:0000313" key="7">
    <source>
        <dbReference type="Proteomes" id="UP000658278"/>
    </source>
</evidence>
<dbReference type="RefSeq" id="WP_200279343.1">
    <property type="nucleotide sequence ID" value="NZ_JAENII010000008.1"/>
</dbReference>
<comment type="similarity">
    <text evidence="1">Belongs to the 'GDXG' lipolytic enzyme family.</text>
</comment>
<organism evidence="6 7">
    <name type="scientific">Haloferula rosea</name>
    <dbReference type="NCBI Taxonomy" id="490093"/>
    <lineage>
        <taxon>Bacteria</taxon>
        <taxon>Pseudomonadati</taxon>
        <taxon>Verrucomicrobiota</taxon>
        <taxon>Verrucomicrobiia</taxon>
        <taxon>Verrucomicrobiales</taxon>
        <taxon>Verrucomicrobiaceae</taxon>
        <taxon>Haloferula</taxon>
    </lineage>
</organism>
<dbReference type="GO" id="GO:0006508">
    <property type="term" value="P:proteolysis"/>
    <property type="evidence" value="ECO:0007669"/>
    <property type="project" value="InterPro"/>
</dbReference>
<evidence type="ECO:0000259" key="4">
    <source>
        <dbReference type="Pfam" id="PF00326"/>
    </source>
</evidence>
<evidence type="ECO:0000256" key="2">
    <source>
        <dbReference type="ARBA" id="ARBA00022801"/>
    </source>
</evidence>
<feature type="chain" id="PRO_5037381241" evidence="3">
    <location>
        <begin position="27"/>
        <end position="290"/>
    </location>
</feature>
<dbReference type="PANTHER" id="PTHR48081:SF30">
    <property type="entry name" value="ACETYL-HYDROLASE LIPR-RELATED"/>
    <property type="match status" value="1"/>
</dbReference>
<comment type="caution">
    <text evidence="6">The sequence shown here is derived from an EMBL/GenBank/DDBJ whole genome shotgun (WGS) entry which is preliminary data.</text>
</comment>
<name>A0A934VES3_9BACT</name>
<dbReference type="InterPro" id="IPR001375">
    <property type="entry name" value="Peptidase_S9_cat"/>
</dbReference>
<feature type="domain" description="Peptidase S9 prolyl oligopeptidase catalytic" evidence="4">
    <location>
        <begin position="187"/>
        <end position="256"/>
    </location>
</feature>
<feature type="domain" description="BD-FAE-like" evidence="5">
    <location>
        <begin position="47"/>
        <end position="156"/>
    </location>
</feature>
<accession>A0A934VES3</accession>
<gene>
    <name evidence="6" type="ORF">JIN81_11410</name>
</gene>
<dbReference type="Gene3D" id="3.40.50.1820">
    <property type="entry name" value="alpha/beta hydrolase"/>
    <property type="match status" value="1"/>
</dbReference>
<dbReference type="GO" id="GO:0008236">
    <property type="term" value="F:serine-type peptidase activity"/>
    <property type="evidence" value="ECO:0007669"/>
    <property type="project" value="InterPro"/>
</dbReference>
<sequence>MKHPPHSIIRASIQLLFAVLAPVAAADLKPDRSVIYKTVGNTRLHLEIFEPRDLNASDSRSAIVFFFGGGWNGGSTKQFHQQAETLSNMGMVAFCADYRVKSRNKTTPFECVTDGKSAIRWVREHAAELGVDPNKIVASGGSAGGHVAICTDLITGYEEKGENPEVSSRPNATILYNPVIDTTRKGYGAARFDADQQTTLSPCHQVKEGLAPTIVFHGTKDTTVPFENAERFTELMKKHGNECTLVPIVGKGHGSFNSLAFRPKNDKADYDLTMTRSIDFLRSHGYLENP</sequence>
<evidence type="ECO:0000256" key="3">
    <source>
        <dbReference type="SAM" id="SignalP"/>
    </source>
</evidence>
<reference evidence="6" key="1">
    <citation type="submission" date="2021-01" db="EMBL/GenBank/DDBJ databases">
        <title>Modified the classification status of verrucomicrobia.</title>
        <authorList>
            <person name="Feng X."/>
        </authorList>
    </citation>
    <scope>NUCLEOTIDE SEQUENCE</scope>
    <source>
        <strain evidence="6">KCTC 22201</strain>
    </source>
</reference>
<dbReference type="AlphaFoldDB" id="A0A934VES3"/>